<feature type="region of interest" description="Disordered" evidence="1">
    <location>
        <begin position="485"/>
        <end position="558"/>
    </location>
</feature>
<organism evidence="2 3">
    <name type="scientific">Ophiobolus disseminans</name>
    <dbReference type="NCBI Taxonomy" id="1469910"/>
    <lineage>
        <taxon>Eukaryota</taxon>
        <taxon>Fungi</taxon>
        <taxon>Dikarya</taxon>
        <taxon>Ascomycota</taxon>
        <taxon>Pezizomycotina</taxon>
        <taxon>Dothideomycetes</taxon>
        <taxon>Pleosporomycetidae</taxon>
        <taxon>Pleosporales</taxon>
        <taxon>Pleosporineae</taxon>
        <taxon>Phaeosphaeriaceae</taxon>
        <taxon>Ophiobolus</taxon>
    </lineage>
</organism>
<dbReference type="InterPro" id="IPR015947">
    <property type="entry name" value="PUA-like_sf"/>
</dbReference>
<protein>
    <recommendedName>
        <fullName evidence="4">YDG domain-containing protein</fullName>
    </recommendedName>
</protein>
<feature type="region of interest" description="Disordered" evidence="1">
    <location>
        <begin position="753"/>
        <end position="774"/>
    </location>
</feature>
<dbReference type="AlphaFoldDB" id="A0A6A7A580"/>
<feature type="compositionally biased region" description="Basic and acidic residues" evidence="1">
    <location>
        <begin position="507"/>
        <end position="522"/>
    </location>
</feature>
<dbReference type="EMBL" id="MU006223">
    <property type="protein sequence ID" value="KAF2827837.1"/>
    <property type="molecule type" value="Genomic_DNA"/>
</dbReference>
<sequence>MLPDTPRAVDLSRPRLKQLTKWIRDDLDLLVARQGPNALHPDDVLTLHDTFVELRYNTDITVLDLRATGIHRAIQDIAGVATRWPGRLCDDCDKIIALWTERFGLLSALHPFLFGRGGRLEGIASATEYSREALLKRWSETCPEKLRSKVSHRLGDLGFKAGDWWINTFFAHHAGIIGIEAVEGGTTFDKYGAYAVVLKDTGEVDAISEDCFTYRVPQHDKGKFRLTAATPGSRDPIRVLRSHSINSIWGPKAGVRYEGLYGVKGWSIRQAKSADMAGGEWKAGDIVFEVRFERKDPVSMEEVSKRPTCTEVDDYSEYKRLRKIHREGKRHAHSGGNSSIELELQQATKAAPPIMPLVPVPTGSALKTRGISPSAPRKSLFMDLDFNSAEDQAREALDVVSPMTVSDTDHLFLSPSKRNAFGFPVRGSLRHLNADSPLSGSQHHSPATTSKASSEYTATSARSNIREVAPWIDFDAGLTLPSAPDAQSVIHRRKKRKDTASIHSTLHHQDDASNSSRRDSHNSRNSHKSNKSNKSKDTVSSNSPKNMSRLKDASRKSIFVRTRNPMAKLFDGPASITEDGGDYFGAAVYSPTPSPKTTPTSKTDKQRQSSSDHLPRVHSPIPIRPFSPDNPFYRTRRGAIYSEQDEHHFAFPVIPGALITSTASLALPNDDPFVEPPVSRSVPLSIPMSLKRFISRPLPPTPLGDGDTTPMLPTIERDGAEVGRNRGAAELLRSMGEGKGVERIVFRNPFSTFGSPGVKKKGAKSEGVLGDGRC</sequence>
<proteinExistence type="predicted"/>
<accession>A0A6A7A580</accession>
<dbReference type="InterPro" id="IPR036987">
    <property type="entry name" value="SRA-YDG_sf"/>
</dbReference>
<reference evidence="2" key="1">
    <citation type="journal article" date="2020" name="Stud. Mycol.">
        <title>101 Dothideomycetes genomes: a test case for predicting lifestyles and emergence of pathogens.</title>
        <authorList>
            <person name="Haridas S."/>
            <person name="Albert R."/>
            <person name="Binder M."/>
            <person name="Bloem J."/>
            <person name="Labutti K."/>
            <person name="Salamov A."/>
            <person name="Andreopoulos B."/>
            <person name="Baker S."/>
            <person name="Barry K."/>
            <person name="Bills G."/>
            <person name="Bluhm B."/>
            <person name="Cannon C."/>
            <person name="Castanera R."/>
            <person name="Culley D."/>
            <person name="Daum C."/>
            <person name="Ezra D."/>
            <person name="Gonzalez J."/>
            <person name="Henrissat B."/>
            <person name="Kuo A."/>
            <person name="Liang C."/>
            <person name="Lipzen A."/>
            <person name="Lutzoni F."/>
            <person name="Magnuson J."/>
            <person name="Mondo S."/>
            <person name="Nolan M."/>
            <person name="Ohm R."/>
            <person name="Pangilinan J."/>
            <person name="Park H.-J."/>
            <person name="Ramirez L."/>
            <person name="Alfaro M."/>
            <person name="Sun H."/>
            <person name="Tritt A."/>
            <person name="Yoshinaga Y."/>
            <person name="Zwiers L.-H."/>
            <person name="Turgeon B."/>
            <person name="Goodwin S."/>
            <person name="Spatafora J."/>
            <person name="Crous P."/>
            <person name="Grigoriev I."/>
        </authorList>
    </citation>
    <scope>NUCLEOTIDE SEQUENCE</scope>
    <source>
        <strain evidence="2">CBS 113818</strain>
    </source>
</reference>
<gene>
    <name evidence="2" type="ORF">CC86DRAFT_444974</name>
</gene>
<evidence type="ECO:0000313" key="2">
    <source>
        <dbReference type="EMBL" id="KAF2827837.1"/>
    </source>
</evidence>
<dbReference type="Gene3D" id="2.30.280.10">
    <property type="entry name" value="SRA-YDG"/>
    <property type="match status" value="1"/>
</dbReference>
<evidence type="ECO:0000256" key="1">
    <source>
        <dbReference type="SAM" id="MobiDB-lite"/>
    </source>
</evidence>
<dbReference type="OrthoDB" id="3244603at2759"/>
<evidence type="ECO:0000313" key="3">
    <source>
        <dbReference type="Proteomes" id="UP000799424"/>
    </source>
</evidence>
<dbReference type="Proteomes" id="UP000799424">
    <property type="component" value="Unassembled WGS sequence"/>
</dbReference>
<evidence type="ECO:0008006" key="4">
    <source>
        <dbReference type="Google" id="ProtNLM"/>
    </source>
</evidence>
<keyword evidence="3" id="KW-1185">Reference proteome</keyword>
<dbReference type="SUPFAM" id="SSF88697">
    <property type="entry name" value="PUA domain-like"/>
    <property type="match status" value="1"/>
</dbReference>
<feature type="compositionally biased region" description="Basic residues" evidence="1">
    <location>
        <begin position="524"/>
        <end position="533"/>
    </location>
</feature>
<name>A0A6A7A580_9PLEO</name>
<feature type="region of interest" description="Disordered" evidence="1">
    <location>
        <begin position="434"/>
        <end position="458"/>
    </location>
</feature>
<feature type="compositionally biased region" description="Polar residues" evidence="1">
    <location>
        <begin position="436"/>
        <end position="458"/>
    </location>
</feature>
<feature type="region of interest" description="Disordered" evidence="1">
    <location>
        <begin position="586"/>
        <end position="629"/>
    </location>
</feature>